<feature type="signal peptide" evidence="4">
    <location>
        <begin position="1"/>
        <end position="25"/>
    </location>
</feature>
<dbReference type="Gene3D" id="2.60.40.1090">
    <property type="entry name" value="Fimbrial-type adhesion domain"/>
    <property type="match status" value="1"/>
</dbReference>
<dbReference type="GO" id="GO:0009289">
    <property type="term" value="C:pilus"/>
    <property type="evidence" value="ECO:0007669"/>
    <property type="project" value="UniProtKB-SubCell"/>
</dbReference>
<evidence type="ECO:0000256" key="4">
    <source>
        <dbReference type="SAM" id="SignalP"/>
    </source>
</evidence>
<dbReference type="InterPro" id="IPR036937">
    <property type="entry name" value="Adhesion_dom_fimbrial_sf"/>
</dbReference>
<protein>
    <submittedName>
        <fullName evidence="5">Major type 1 subunit fimbrin (Pilin)</fullName>
    </submittedName>
</protein>
<reference evidence="5 6" key="1">
    <citation type="submission" date="2019-03" db="EMBL/GenBank/DDBJ databases">
        <title>Genomic analyses of the natural microbiome of Caenorhabditis elegans.</title>
        <authorList>
            <person name="Samuel B."/>
        </authorList>
    </citation>
    <scope>NUCLEOTIDE SEQUENCE [LARGE SCALE GENOMIC DNA]</scope>
    <source>
        <strain evidence="5 6">JUb102</strain>
    </source>
</reference>
<evidence type="ECO:0000313" key="6">
    <source>
        <dbReference type="Proteomes" id="UP000295055"/>
    </source>
</evidence>
<dbReference type="InterPro" id="IPR050263">
    <property type="entry name" value="Bact_Fimbrial_Adh_Pro"/>
</dbReference>
<dbReference type="GO" id="GO:0043709">
    <property type="term" value="P:cell adhesion involved in single-species biofilm formation"/>
    <property type="evidence" value="ECO:0007669"/>
    <property type="project" value="TreeGrafter"/>
</dbReference>
<dbReference type="PANTHER" id="PTHR33420:SF14">
    <property type="entry name" value="TYPE 1 FIMBRIN D-MANNOSE SPECIFIC ADHESIN"/>
    <property type="match status" value="1"/>
</dbReference>
<comment type="similarity">
    <text evidence="2">Belongs to the fimbrial protein family.</text>
</comment>
<dbReference type="InterPro" id="IPR008966">
    <property type="entry name" value="Adhesion_dom_sf"/>
</dbReference>
<comment type="caution">
    <text evidence="5">The sequence shown here is derived from an EMBL/GenBank/DDBJ whole genome shotgun (WGS) entry which is preliminary data.</text>
</comment>
<dbReference type="EMBL" id="SMAS01000004">
    <property type="protein sequence ID" value="TCT34965.1"/>
    <property type="molecule type" value="Genomic_DNA"/>
</dbReference>
<evidence type="ECO:0000256" key="1">
    <source>
        <dbReference type="ARBA" id="ARBA00004561"/>
    </source>
</evidence>
<dbReference type="RefSeq" id="WP_108479248.1">
    <property type="nucleotide sequence ID" value="NZ_JADSSX010000006.1"/>
</dbReference>
<accession>A0A4R3NJK8</accession>
<dbReference type="Proteomes" id="UP000295055">
    <property type="component" value="Unassembled WGS sequence"/>
</dbReference>
<keyword evidence="3" id="KW-0281">Fimbrium</keyword>
<feature type="chain" id="PRO_5020886683" evidence="4">
    <location>
        <begin position="26"/>
        <end position="179"/>
    </location>
</feature>
<gene>
    <name evidence="5" type="ORF">EC835_104124</name>
</gene>
<evidence type="ECO:0000256" key="3">
    <source>
        <dbReference type="ARBA" id="ARBA00023263"/>
    </source>
</evidence>
<organism evidence="5 6">
    <name type="scientific">Providencia alcalifaciens</name>
    <dbReference type="NCBI Taxonomy" id="126385"/>
    <lineage>
        <taxon>Bacteria</taxon>
        <taxon>Pseudomonadati</taxon>
        <taxon>Pseudomonadota</taxon>
        <taxon>Gammaproteobacteria</taxon>
        <taxon>Enterobacterales</taxon>
        <taxon>Morganellaceae</taxon>
        <taxon>Providencia</taxon>
    </lineage>
</organism>
<dbReference type="SUPFAM" id="SSF49401">
    <property type="entry name" value="Bacterial adhesins"/>
    <property type="match status" value="1"/>
</dbReference>
<dbReference type="AlphaFoldDB" id="A0A4R3NJK8"/>
<name>A0A4R3NJK8_9GAMM</name>
<evidence type="ECO:0000313" key="5">
    <source>
        <dbReference type="EMBL" id="TCT34965.1"/>
    </source>
</evidence>
<dbReference type="OrthoDB" id="6465941at2"/>
<evidence type="ECO:0000256" key="2">
    <source>
        <dbReference type="ARBA" id="ARBA00006671"/>
    </source>
</evidence>
<comment type="subcellular location">
    <subcellularLocation>
        <location evidence="1">Fimbrium</location>
    </subcellularLocation>
</comment>
<dbReference type="PANTHER" id="PTHR33420">
    <property type="entry name" value="FIMBRIAL SUBUNIT ELFA-RELATED"/>
    <property type="match status" value="1"/>
</dbReference>
<sequence>MLINKKNLIVLSIAAGLGFSGAAMSATNAQVTVTGNIAAATCDLSVTNTNIDLGTFISSDIQTVGTIAGSTHNFDMSLSNCSQEFDGENGKFVQMYAKGTALAANTSLFNNVEKGTVGVAVTADGKEVKPNTNVQLSSIKSLVEGGSAVIPMNVALNSTVSKPASQRIEAPITFSVSYE</sequence>
<proteinExistence type="inferred from homology"/>
<keyword evidence="4" id="KW-0732">Signal</keyword>